<evidence type="ECO:0000256" key="1">
    <source>
        <dbReference type="SAM" id="MobiDB-lite"/>
    </source>
</evidence>
<reference evidence="3 4" key="1">
    <citation type="journal article" date="2014" name="ISME J.">
        <title>Ecophysiology of Thioploca ingrica as revealed by the complete genome sequence supplemented with proteomic evidence.</title>
        <authorList>
            <person name="Kojima H."/>
            <person name="Ogura Y."/>
            <person name="Yamamoto N."/>
            <person name="Togashi T."/>
            <person name="Mori H."/>
            <person name="Watanabe T."/>
            <person name="Nemoto F."/>
            <person name="Kurokawa K."/>
            <person name="Hayashi T."/>
            <person name="Fukui M."/>
        </authorList>
    </citation>
    <scope>NUCLEOTIDE SEQUENCE [LARGE SCALE GENOMIC DNA]</scope>
</reference>
<name>A0A090AFP7_9GAMM</name>
<gene>
    <name evidence="3" type="ORF">THII_1587</name>
</gene>
<dbReference type="OrthoDB" id="8073614at2"/>
<dbReference type="Proteomes" id="UP000031623">
    <property type="component" value="Chromosome"/>
</dbReference>
<evidence type="ECO:0000313" key="3">
    <source>
        <dbReference type="EMBL" id="BAP55884.1"/>
    </source>
</evidence>
<accession>A0A090AFP7</accession>
<feature type="compositionally biased region" description="Polar residues" evidence="1">
    <location>
        <begin position="318"/>
        <end position="333"/>
    </location>
</feature>
<dbReference type="EMBL" id="AP014633">
    <property type="protein sequence ID" value="BAP55884.1"/>
    <property type="molecule type" value="Genomic_DNA"/>
</dbReference>
<organism evidence="3 4">
    <name type="scientific">Thioploca ingrica</name>
    <dbReference type="NCBI Taxonomy" id="40754"/>
    <lineage>
        <taxon>Bacteria</taxon>
        <taxon>Pseudomonadati</taxon>
        <taxon>Pseudomonadota</taxon>
        <taxon>Gammaproteobacteria</taxon>
        <taxon>Thiotrichales</taxon>
        <taxon>Thiotrichaceae</taxon>
        <taxon>Thioploca</taxon>
    </lineage>
</organism>
<dbReference type="Pfam" id="PF13665">
    <property type="entry name" value="Tox-PAAR-like"/>
    <property type="match status" value="1"/>
</dbReference>
<dbReference type="HOGENOM" id="CLU_066858_1_0_6"/>
<keyword evidence="4" id="KW-1185">Reference proteome</keyword>
<feature type="domain" description="Tox-GHH2" evidence="2">
    <location>
        <begin position="210"/>
        <end position="310"/>
    </location>
</feature>
<protein>
    <recommendedName>
        <fullName evidence="2">Tox-GHH2 domain-containing protein</fullName>
    </recommendedName>
</protein>
<dbReference type="InterPro" id="IPR028917">
    <property type="entry name" value="Tox-GHH2_domain"/>
</dbReference>
<dbReference type="Pfam" id="PF15635">
    <property type="entry name" value="Tox-GHH2"/>
    <property type="match status" value="1"/>
</dbReference>
<proteinExistence type="predicted"/>
<dbReference type="CDD" id="cd14740">
    <property type="entry name" value="PAAR_4"/>
    <property type="match status" value="1"/>
</dbReference>
<feature type="region of interest" description="Disordered" evidence="1">
    <location>
        <begin position="312"/>
        <end position="365"/>
    </location>
</feature>
<dbReference type="AlphaFoldDB" id="A0A090AFP7"/>
<sequence length="365" mass="40092">MANNVFANGREIACKAAEGKSICSFPDVCWTPPQTAATPTGVPVPYPNTAYAKDTAKGTKNVKISNKEVMLRNKSYFKKSVGDQAGCAPNKGLVTRQEEGKSYFKSWSPNVKFEGKNVVRHFDLMTQNHGSEPGNTPLWPYCDSMVVQLGDPCVENMKKEYSACKEFTPHSPNGKDACAETAIAKECQQARKCVLVPYGGKGSPNCCPGQVAHHVIPQSAFIKNEENIPGWCGYNENEAPCICTEGHSYYDDKHGDLHTLYGVIAKEEKDEQGMWTQQRATQTGAKSITKVYPNSKCNPACLEAQLNKYHDKAKGNRDSSGNCKPDSSLNSPVRATHPMGADSTQTSKNRLFSREEALETMRSCR</sequence>
<evidence type="ECO:0000313" key="4">
    <source>
        <dbReference type="Proteomes" id="UP000031623"/>
    </source>
</evidence>
<dbReference type="KEGG" id="tig:THII_1587"/>
<dbReference type="STRING" id="40754.THII_1587"/>
<evidence type="ECO:0000259" key="2">
    <source>
        <dbReference type="Pfam" id="PF15635"/>
    </source>
</evidence>